<dbReference type="Pfam" id="PF12813">
    <property type="entry name" value="XPG_I_2"/>
    <property type="match status" value="1"/>
</dbReference>
<evidence type="ECO:0000259" key="2">
    <source>
        <dbReference type="Pfam" id="PF12813"/>
    </source>
</evidence>
<reference evidence="3" key="2">
    <citation type="submission" date="2025-09" db="UniProtKB">
        <authorList>
            <consortium name="Ensembl"/>
        </authorList>
    </citation>
    <scope>IDENTIFICATION</scope>
</reference>
<dbReference type="PANTHER" id="PTHR15665">
    <property type="entry name" value="ASTEROID PROTEIN"/>
    <property type="match status" value="1"/>
</dbReference>
<dbReference type="SUPFAM" id="SSF88723">
    <property type="entry name" value="PIN domain-like"/>
    <property type="match status" value="1"/>
</dbReference>
<evidence type="ECO:0000256" key="1">
    <source>
        <dbReference type="ARBA" id="ARBA00007398"/>
    </source>
</evidence>
<evidence type="ECO:0000313" key="3">
    <source>
        <dbReference type="Ensembl" id="ENSGMOP00000024662.1"/>
    </source>
</evidence>
<dbReference type="AlphaFoldDB" id="A0A8C5A274"/>
<protein>
    <recommendedName>
        <fullName evidence="2">Asteroid domain-containing protein</fullName>
    </recommendedName>
</protein>
<organism evidence="3 4">
    <name type="scientific">Gadus morhua</name>
    <name type="common">Atlantic cod</name>
    <dbReference type="NCBI Taxonomy" id="8049"/>
    <lineage>
        <taxon>Eukaryota</taxon>
        <taxon>Metazoa</taxon>
        <taxon>Chordata</taxon>
        <taxon>Craniata</taxon>
        <taxon>Vertebrata</taxon>
        <taxon>Euteleostomi</taxon>
        <taxon>Actinopterygii</taxon>
        <taxon>Neopterygii</taxon>
        <taxon>Teleostei</taxon>
        <taxon>Neoteleostei</taxon>
        <taxon>Acanthomorphata</taxon>
        <taxon>Zeiogadaria</taxon>
        <taxon>Gadariae</taxon>
        <taxon>Gadiformes</taxon>
        <taxon>Gadoidei</taxon>
        <taxon>Gadidae</taxon>
        <taxon>Gadus</taxon>
    </lineage>
</organism>
<proteinExistence type="inferred from homology"/>
<keyword evidence="4" id="KW-1185">Reference proteome</keyword>
<accession>A0A8C5A274</accession>
<dbReference type="Gene3D" id="3.40.50.1010">
    <property type="entry name" value="5'-nuclease"/>
    <property type="match status" value="1"/>
</dbReference>
<comment type="similarity">
    <text evidence="1">Belongs to the asteroid family.</text>
</comment>
<dbReference type="InterPro" id="IPR039436">
    <property type="entry name" value="Asteroid_dom"/>
</dbReference>
<dbReference type="GeneTree" id="ENSGT00390000010145"/>
<dbReference type="Proteomes" id="UP000694546">
    <property type="component" value="Chromosome 6"/>
</dbReference>
<dbReference type="Ensembl" id="ENSGMOT00000064162.1">
    <property type="protein sequence ID" value="ENSGMOP00000024662.1"/>
    <property type="gene ID" value="ENSGMOG00000026645.1"/>
</dbReference>
<dbReference type="PANTHER" id="PTHR15665:SF1">
    <property type="entry name" value="PROTEIN ASTEROID HOMOLOG 1"/>
    <property type="match status" value="1"/>
</dbReference>
<dbReference type="InterPro" id="IPR029060">
    <property type="entry name" value="PIN-like_dom_sf"/>
</dbReference>
<name>A0A8C5A274_GADMO</name>
<feature type="domain" description="Asteroid" evidence="2">
    <location>
        <begin position="119"/>
        <end position="210"/>
    </location>
</feature>
<sequence length="520" mass="58081">MGVKGLYSLLEGKQIYEGIHFRDSKLVVDGINLAHILYNKADLDQNHGGEYLAFQAEVQAFFKALAICQIKAKVVIDGGSGPSDIKLDQGMDLQRTRVKNIPDALKGEKMGFYALFTTTVFEETLNSMKVPLVRCFGEADGQLAALARDLYCPVLSGDTDLYIYNFRGGVLPLDQFQWDSVKPNGARSYISCKRYTMSRFCNLYKIDHQLLPVFAALAGNDYVNLRDVKWASYVPAGSPTMKFRTASLVGLLSWLGARTDRTTEDTLTAALALIPNISQQARTEMRTEVQNAMLEYRLPSSSLRRSFSEGTVPPLPPEIWSRVPEWVRVSLARGDLGANILDYDILVHRRKFLRIQVEGSDRQSSNLTSRPIRQVMYGLLLGQRGGEVEEWDRVGLELIGVKVQPLVQGAAQTLSLVSPPQADRAVRLQVCLETLGVEEETLKGVRAHLRLPVAVTRYWWRRASPEPTLLKALLMVMVQGEGDTKHLSQPLDGVVAHSFNQWQACLKDASQLNLLLLLFP</sequence>
<evidence type="ECO:0000313" key="4">
    <source>
        <dbReference type="Proteomes" id="UP000694546"/>
    </source>
</evidence>
<dbReference type="OMA" id="MANEMDI"/>
<reference evidence="3" key="1">
    <citation type="submission" date="2025-08" db="UniProtKB">
        <authorList>
            <consortium name="Ensembl"/>
        </authorList>
    </citation>
    <scope>IDENTIFICATION</scope>
</reference>
<dbReference type="InterPro" id="IPR026832">
    <property type="entry name" value="Asteroid"/>
</dbReference>